<feature type="transmembrane region" description="Helical" evidence="1">
    <location>
        <begin position="12"/>
        <end position="35"/>
    </location>
</feature>
<keyword evidence="1" id="KW-1133">Transmembrane helix</keyword>
<organism evidence="2">
    <name type="scientific">bioreactor metagenome</name>
    <dbReference type="NCBI Taxonomy" id="1076179"/>
    <lineage>
        <taxon>unclassified sequences</taxon>
        <taxon>metagenomes</taxon>
        <taxon>ecological metagenomes</taxon>
    </lineage>
</organism>
<feature type="transmembrane region" description="Helical" evidence="1">
    <location>
        <begin position="41"/>
        <end position="61"/>
    </location>
</feature>
<dbReference type="EMBL" id="VSSQ01023218">
    <property type="protein sequence ID" value="MPM70014.1"/>
    <property type="molecule type" value="Genomic_DNA"/>
</dbReference>
<sequence>MNLENKHAMNKKLGMISSILMLLAVLSFAISMLIGSDWGSYLASMFIAWGFVPMICSFASYSEKENTAAGNAAVAFAAVYAVFIMAVYFAQLTAVSFGGLGQGARQILDYSMFGLFFSYDLLGYAFMALSTFMIAFTITPDGKADKALKLLLLIHGVFAVFCVAMPMLGLFTPGMAGGDLIGILVLEFWCAYFTPVCVLSYLHFKNTRI</sequence>
<evidence type="ECO:0000256" key="1">
    <source>
        <dbReference type="SAM" id="Phobius"/>
    </source>
</evidence>
<accession>A0A645C7P6</accession>
<keyword evidence="1" id="KW-0812">Transmembrane</keyword>
<comment type="caution">
    <text evidence="2">The sequence shown here is derived from an EMBL/GenBank/DDBJ whole genome shotgun (WGS) entry which is preliminary data.</text>
</comment>
<gene>
    <name evidence="2" type="ORF">SDC9_116964</name>
</gene>
<feature type="transmembrane region" description="Helical" evidence="1">
    <location>
        <begin position="180"/>
        <end position="204"/>
    </location>
</feature>
<keyword evidence="1" id="KW-0472">Membrane</keyword>
<feature type="transmembrane region" description="Helical" evidence="1">
    <location>
        <begin position="68"/>
        <end position="90"/>
    </location>
</feature>
<feature type="transmembrane region" description="Helical" evidence="1">
    <location>
        <begin position="150"/>
        <end position="168"/>
    </location>
</feature>
<proteinExistence type="predicted"/>
<reference evidence="2" key="1">
    <citation type="submission" date="2019-08" db="EMBL/GenBank/DDBJ databases">
        <authorList>
            <person name="Kucharzyk K."/>
            <person name="Murdoch R.W."/>
            <person name="Higgins S."/>
            <person name="Loffler F."/>
        </authorList>
    </citation>
    <scope>NUCLEOTIDE SEQUENCE</scope>
</reference>
<evidence type="ECO:0000313" key="2">
    <source>
        <dbReference type="EMBL" id="MPM70014.1"/>
    </source>
</evidence>
<name>A0A645C7P6_9ZZZZ</name>
<feature type="transmembrane region" description="Helical" evidence="1">
    <location>
        <begin position="110"/>
        <end position="138"/>
    </location>
</feature>
<dbReference type="AlphaFoldDB" id="A0A645C7P6"/>
<protein>
    <submittedName>
        <fullName evidence="2">Uncharacterized protein</fullName>
    </submittedName>
</protein>